<feature type="transmembrane region" description="Helical" evidence="1">
    <location>
        <begin position="106"/>
        <end position="126"/>
    </location>
</feature>
<organism evidence="2 3">
    <name type="scientific">Streptococcus sobrinus W1703</name>
    <dbReference type="NCBI Taxonomy" id="1227275"/>
    <lineage>
        <taxon>Bacteria</taxon>
        <taxon>Bacillati</taxon>
        <taxon>Bacillota</taxon>
        <taxon>Bacilli</taxon>
        <taxon>Lactobacillales</taxon>
        <taxon>Streptococcaceae</taxon>
        <taxon>Streptococcus</taxon>
    </lineage>
</organism>
<evidence type="ECO:0000313" key="3">
    <source>
        <dbReference type="Proteomes" id="UP000016617"/>
    </source>
</evidence>
<proteinExistence type="predicted"/>
<gene>
    <name evidence="2" type="ORF">HMPREF1557_00698</name>
</gene>
<keyword evidence="1" id="KW-1133">Transmembrane helix</keyword>
<evidence type="ECO:0000256" key="1">
    <source>
        <dbReference type="SAM" id="Phobius"/>
    </source>
</evidence>
<sequence>MVAQHSGVTFFEEKEKFMMNRKDKKAKAKTGFLTWALVKVGITVMLITSGLIYGLLLHDKYIQAKKSAEAYVSSHPPQGDNDIIQGGINFLTSLDGIEYTFKELEVGVLLFIVILVAWCSLCAFIFNY</sequence>
<dbReference type="Proteomes" id="UP000016617">
    <property type="component" value="Unassembled WGS sequence"/>
</dbReference>
<dbReference type="EMBL" id="AWVA01000038">
    <property type="protein sequence ID" value="ERJ77606.1"/>
    <property type="molecule type" value="Genomic_DNA"/>
</dbReference>
<name>U2IUJ4_9STRE</name>
<dbReference type="HOGENOM" id="CLU_1958422_0_0_9"/>
<evidence type="ECO:0000313" key="2">
    <source>
        <dbReference type="EMBL" id="ERJ77606.1"/>
    </source>
</evidence>
<reference evidence="2 3" key="1">
    <citation type="submission" date="2013-06" db="EMBL/GenBank/DDBJ databases">
        <authorList>
            <person name="Weinstock G."/>
            <person name="Sodergren E."/>
            <person name="Lobos E.A."/>
            <person name="Fulton L."/>
            <person name="Fulton R."/>
            <person name="Courtney L."/>
            <person name="Fronick C."/>
            <person name="O'Laughlin M."/>
            <person name="Godfrey J."/>
            <person name="Wilson R.M."/>
            <person name="Miner T."/>
            <person name="Farmer C."/>
            <person name="Delehaunty K."/>
            <person name="Cordes M."/>
            <person name="Minx P."/>
            <person name="Tomlinson C."/>
            <person name="Chen J."/>
            <person name="Wollam A."/>
            <person name="Pepin K.H."/>
            <person name="Bhonagiri V."/>
            <person name="Zhang X."/>
            <person name="Warren W."/>
            <person name="Mitreva M."/>
            <person name="Mardis E.R."/>
            <person name="Wilson R.K."/>
        </authorList>
    </citation>
    <scope>NUCLEOTIDE SEQUENCE [LARGE SCALE GENOMIC DNA]</scope>
    <source>
        <strain evidence="2 3">W1703</strain>
    </source>
</reference>
<accession>U2IUJ4</accession>
<comment type="caution">
    <text evidence="2">The sequence shown here is derived from an EMBL/GenBank/DDBJ whole genome shotgun (WGS) entry which is preliminary data.</text>
</comment>
<dbReference type="AlphaFoldDB" id="U2IUJ4"/>
<keyword evidence="1" id="KW-0472">Membrane</keyword>
<feature type="transmembrane region" description="Helical" evidence="1">
    <location>
        <begin position="32"/>
        <end position="56"/>
    </location>
</feature>
<protein>
    <submittedName>
        <fullName evidence="2">Uncharacterized protein</fullName>
    </submittedName>
</protein>
<keyword evidence="1" id="KW-0812">Transmembrane</keyword>